<keyword evidence="4" id="KW-0472">Membrane</keyword>
<dbReference type="PANTHER" id="PTHR31422">
    <property type="entry name" value="BNAANNG28530D PROTEIN"/>
    <property type="match status" value="1"/>
</dbReference>
<keyword evidence="8" id="KW-1185">Reference proteome</keyword>
<dbReference type="AlphaFoldDB" id="A0AAD2E609"/>
<sequence length="438" mass="49371">MVCKAVHFWNLRDLVGAAIAYCLLCAATIAYTATKILSFFGLSLPCPCNGLFFTTPNKNYCLQRVLVDYPTKSISSIQLSVKRKFPFNDSLWSKNHCTSNVNDNAMNSSVSDARRLGNVVRRELNARGEKYDVKGKGVLSYRPRSGMYRSRKGGIDHGNYSPVSLYDTSLYRGVQGGVLQSPSGISREGNEIIGCSSVPTDSSLNTRHFENYNEKAPAMMGIWQNAPDDVEMNRLSDEDMVMKKNVSSIEVELLGKARGDLGFSGDEKFSIELLEEVFKEEHAACAAHAALYLELENERSAATTADEAMAMIIRLQEEKASVEMEARKNQRIIEEKSAYDAEEIIILKEILMRTEREKHFLENEVEAYRQMIFPENEQLAGDRGDKIDSRRQVFHSSLDLDDDLVPILHQRISTDKNVMLENRCPDEVESIEDQNLCT</sequence>
<feature type="coiled-coil region" evidence="5">
    <location>
        <begin position="305"/>
        <end position="371"/>
    </location>
</feature>
<keyword evidence="5" id="KW-0175">Coiled coil</keyword>
<protein>
    <recommendedName>
        <fullName evidence="6">GTD-binding domain-containing protein</fullName>
    </recommendedName>
</protein>
<feature type="domain" description="GTD-binding" evidence="6">
    <location>
        <begin position="272"/>
        <end position="369"/>
    </location>
</feature>
<dbReference type="InterPro" id="IPR007656">
    <property type="entry name" value="GTD-bd"/>
</dbReference>
<dbReference type="GO" id="GO:0080115">
    <property type="term" value="F:myosin XI tail binding"/>
    <property type="evidence" value="ECO:0007669"/>
    <property type="project" value="UniProtKB-ARBA"/>
</dbReference>
<name>A0AAD2E609_9LAMI</name>
<accession>A0AAD2E609</accession>
<organism evidence="7 8">
    <name type="scientific">Fraxinus pennsylvanica</name>
    <dbReference type="NCBI Taxonomy" id="56036"/>
    <lineage>
        <taxon>Eukaryota</taxon>
        <taxon>Viridiplantae</taxon>
        <taxon>Streptophyta</taxon>
        <taxon>Embryophyta</taxon>
        <taxon>Tracheophyta</taxon>
        <taxon>Spermatophyta</taxon>
        <taxon>Magnoliopsida</taxon>
        <taxon>eudicotyledons</taxon>
        <taxon>Gunneridae</taxon>
        <taxon>Pentapetalae</taxon>
        <taxon>asterids</taxon>
        <taxon>lamiids</taxon>
        <taxon>Lamiales</taxon>
        <taxon>Oleaceae</taxon>
        <taxon>Oleeae</taxon>
        <taxon>Fraxinus</taxon>
    </lineage>
</organism>
<dbReference type="GO" id="GO:0016020">
    <property type="term" value="C:membrane"/>
    <property type="evidence" value="ECO:0007669"/>
    <property type="project" value="UniProtKB-SubCell"/>
</dbReference>
<evidence type="ECO:0000313" key="7">
    <source>
        <dbReference type="EMBL" id="CAI9776110.1"/>
    </source>
</evidence>
<evidence type="ECO:0000256" key="2">
    <source>
        <dbReference type="ARBA" id="ARBA00022692"/>
    </source>
</evidence>
<dbReference type="Proteomes" id="UP000834106">
    <property type="component" value="Chromosome 14"/>
</dbReference>
<evidence type="ECO:0000313" key="8">
    <source>
        <dbReference type="Proteomes" id="UP000834106"/>
    </source>
</evidence>
<dbReference type="PROSITE" id="PS51775">
    <property type="entry name" value="GTD_BINDING"/>
    <property type="match status" value="1"/>
</dbReference>
<evidence type="ECO:0000259" key="6">
    <source>
        <dbReference type="PROSITE" id="PS51775"/>
    </source>
</evidence>
<dbReference type="PANTHER" id="PTHR31422:SF3">
    <property type="entry name" value="GTD-BINDING DOMAIN-CONTAINING PROTEIN"/>
    <property type="match status" value="1"/>
</dbReference>
<proteinExistence type="predicted"/>
<comment type="subcellular location">
    <subcellularLocation>
        <location evidence="1">Membrane</location>
    </subcellularLocation>
</comment>
<evidence type="ECO:0000256" key="5">
    <source>
        <dbReference type="SAM" id="Coils"/>
    </source>
</evidence>
<gene>
    <name evidence="7" type="ORF">FPE_LOCUS23540</name>
</gene>
<dbReference type="Pfam" id="PF04576">
    <property type="entry name" value="Zein-binding"/>
    <property type="match status" value="1"/>
</dbReference>
<evidence type="ECO:0000256" key="4">
    <source>
        <dbReference type="ARBA" id="ARBA00023136"/>
    </source>
</evidence>
<keyword evidence="2" id="KW-0812">Transmembrane</keyword>
<dbReference type="EMBL" id="OU503049">
    <property type="protein sequence ID" value="CAI9776110.1"/>
    <property type="molecule type" value="Genomic_DNA"/>
</dbReference>
<evidence type="ECO:0000256" key="3">
    <source>
        <dbReference type="ARBA" id="ARBA00022989"/>
    </source>
</evidence>
<reference evidence="7" key="1">
    <citation type="submission" date="2023-05" db="EMBL/GenBank/DDBJ databases">
        <authorList>
            <person name="Huff M."/>
        </authorList>
    </citation>
    <scope>NUCLEOTIDE SEQUENCE</scope>
</reference>
<evidence type="ECO:0000256" key="1">
    <source>
        <dbReference type="ARBA" id="ARBA00004370"/>
    </source>
</evidence>
<keyword evidence="3" id="KW-1133">Transmembrane helix</keyword>